<dbReference type="OrthoDB" id="8707631at2"/>
<dbReference type="InterPro" id="IPR036390">
    <property type="entry name" value="WH_DNA-bd_sf"/>
</dbReference>
<name>A0A0C4Y4T3_9BURK</name>
<dbReference type="PANTHER" id="PTHR30346">
    <property type="entry name" value="TRANSCRIPTIONAL DUAL REGULATOR HCAR-RELATED"/>
    <property type="match status" value="1"/>
</dbReference>
<evidence type="ECO:0000256" key="2">
    <source>
        <dbReference type="ARBA" id="ARBA00023015"/>
    </source>
</evidence>
<dbReference type="EMBL" id="CP010536">
    <property type="protein sequence ID" value="AJG17868.1"/>
    <property type="molecule type" value="Genomic_DNA"/>
</dbReference>
<evidence type="ECO:0000259" key="6">
    <source>
        <dbReference type="PROSITE" id="PS50931"/>
    </source>
</evidence>
<dbReference type="InterPro" id="IPR000847">
    <property type="entry name" value="LysR_HTH_N"/>
</dbReference>
<keyword evidence="2" id="KW-0805">Transcription regulation</keyword>
<keyword evidence="8" id="KW-1185">Reference proteome</keyword>
<evidence type="ECO:0000313" key="7">
    <source>
        <dbReference type="EMBL" id="AJG17868.1"/>
    </source>
</evidence>
<dbReference type="Pfam" id="PF00126">
    <property type="entry name" value="HTH_1"/>
    <property type="match status" value="1"/>
</dbReference>
<proteinExistence type="inferred from homology"/>
<dbReference type="InterPro" id="IPR036388">
    <property type="entry name" value="WH-like_DNA-bd_sf"/>
</dbReference>
<dbReference type="Pfam" id="PF03466">
    <property type="entry name" value="LysR_substrate"/>
    <property type="match status" value="1"/>
</dbReference>
<accession>A0A0C4Y4T3</accession>
<dbReference type="GO" id="GO:0003677">
    <property type="term" value="F:DNA binding"/>
    <property type="evidence" value="ECO:0007669"/>
    <property type="project" value="UniProtKB-KW"/>
</dbReference>
<dbReference type="Gene3D" id="1.10.10.10">
    <property type="entry name" value="Winged helix-like DNA-binding domain superfamily/Winged helix DNA-binding domain"/>
    <property type="match status" value="1"/>
</dbReference>
<dbReference type="Gene3D" id="3.40.190.10">
    <property type="entry name" value="Periplasmic binding protein-like II"/>
    <property type="match status" value="2"/>
</dbReference>
<comment type="similarity">
    <text evidence="1">Belongs to the LysR transcriptional regulatory family.</text>
</comment>
<sequence>MPSIRTLKTFLAVARCGTFAAAGKQIGLTPAAVGLQIRALEEDLNCQLFDRNARAAILNPAGRALVPELEALVQRYEALASGREDGLSGTVAIGALVSVLMGAFADALWAIKQEHPRLDVRLFAGLSAEFALKVEHGDLDAAVVTRSPRPLARNLVWTELYTEPMVLIVPRHPHFFLPDDSREMLAEAPFIRFEPGTWTGNLVQEVLDQCGVTVNESMQLNSNEAIIELVRQGFGVSIVPQLANVTWEGDRLLRLVPLDGVDVRRRVGLLERTTHARLAFTDVIKGYFRQSGAIRGGGPPEAAPMGTPPLDED</sequence>
<evidence type="ECO:0000313" key="8">
    <source>
        <dbReference type="Proteomes" id="UP000031843"/>
    </source>
</evidence>
<dbReference type="AlphaFoldDB" id="A0A0C4Y4T3"/>
<dbReference type="SUPFAM" id="SSF46785">
    <property type="entry name" value="Winged helix' DNA-binding domain"/>
    <property type="match status" value="1"/>
</dbReference>
<evidence type="ECO:0000256" key="3">
    <source>
        <dbReference type="ARBA" id="ARBA00023125"/>
    </source>
</evidence>
<gene>
    <name evidence="7" type="ORF">RR42_m0455</name>
</gene>
<dbReference type="PROSITE" id="PS50931">
    <property type="entry name" value="HTH_LYSR"/>
    <property type="match status" value="1"/>
</dbReference>
<keyword evidence="4" id="KW-0804">Transcription</keyword>
<dbReference type="InterPro" id="IPR005119">
    <property type="entry name" value="LysR_subst-bd"/>
</dbReference>
<keyword evidence="3" id="KW-0238">DNA-binding</keyword>
<evidence type="ECO:0000256" key="5">
    <source>
        <dbReference type="SAM" id="MobiDB-lite"/>
    </source>
</evidence>
<dbReference type="KEGG" id="cbw:RR42_m0455"/>
<evidence type="ECO:0000256" key="4">
    <source>
        <dbReference type="ARBA" id="ARBA00023163"/>
    </source>
</evidence>
<feature type="region of interest" description="Disordered" evidence="5">
    <location>
        <begin position="292"/>
        <end position="313"/>
    </location>
</feature>
<protein>
    <submittedName>
        <fullName evidence="7">Transcriptional regulator</fullName>
    </submittedName>
</protein>
<dbReference type="RefSeq" id="WP_043343499.1">
    <property type="nucleotide sequence ID" value="NZ_CP010536.1"/>
</dbReference>
<dbReference type="STRING" id="68895.RR42_m0455"/>
<dbReference type="GO" id="GO:0032993">
    <property type="term" value="C:protein-DNA complex"/>
    <property type="evidence" value="ECO:0007669"/>
    <property type="project" value="TreeGrafter"/>
</dbReference>
<evidence type="ECO:0000256" key="1">
    <source>
        <dbReference type="ARBA" id="ARBA00009437"/>
    </source>
</evidence>
<dbReference type="PANTHER" id="PTHR30346:SF28">
    <property type="entry name" value="HTH-TYPE TRANSCRIPTIONAL REGULATOR CYNR"/>
    <property type="match status" value="1"/>
</dbReference>
<feature type="domain" description="HTH lysR-type" evidence="6">
    <location>
        <begin position="2"/>
        <end position="59"/>
    </location>
</feature>
<dbReference type="SUPFAM" id="SSF53850">
    <property type="entry name" value="Periplasmic binding protein-like II"/>
    <property type="match status" value="1"/>
</dbReference>
<dbReference type="GO" id="GO:0003700">
    <property type="term" value="F:DNA-binding transcription factor activity"/>
    <property type="evidence" value="ECO:0007669"/>
    <property type="project" value="InterPro"/>
</dbReference>
<reference evidence="7 8" key="1">
    <citation type="journal article" date="2015" name="Genome Announc.">
        <title>Complete Genome Sequence of Cupriavidus basilensis 4G11, Isolated from the Oak Ridge Field Research Center Site.</title>
        <authorList>
            <person name="Ray J."/>
            <person name="Waters R.J."/>
            <person name="Skerker J.M."/>
            <person name="Kuehl J.V."/>
            <person name="Price M.N."/>
            <person name="Huang J."/>
            <person name="Chakraborty R."/>
            <person name="Arkin A.P."/>
            <person name="Deutschbauer A."/>
        </authorList>
    </citation>
    <scope>NUCLEOTIDE SEQUENCE [LARGE SCALE GENOMIC DNA]</scope>
    <source>
        <strain evidence="7">4G11</strain>
    </source>
</reference>
<organism evidence="7 8">
    <name type="scientific">Cupriavidus basilensis</name>
    <dbReference type="NCBI Taxonomy" id="68895"/>
    <lineage>
        <taxon>Bacteria</taxon>
        <taxon>Pseudomonadati</taxon>
        <taxon>Pseudomonadota</taxon>
        <taxon>Betaproteobacteria</taxon>
        <taxon>Burkholderiales</taxon>
        <taxon>Burkholderiaceae</taxon>
        <taxon>Cupriavidus</taxon>
    </lineage>
</organism>
<dbReference type="Proteomes" id="UP000031843">
    <property type="component" value="Chromosome main"/>
</dbReference>